<feature type="compositionally biased region" description="Low complexity" evidence="1">
    <location>
        <begin position="56"/>
        <end position="65"/>
    </location>
</feature>
<feature type="region of interest" description="Disordered" evidence="1">
    <location>
        <begin position="1"/>
        <end position="78"/>
    </location>
</feature>
<accession>A0A5N6TVC5</accession>
<gene>
    <name evidence="2" type="ORF">BDV25DRAFT_140006</name>
</gene>
<organism evidence="2 3">
    <name type="scientific">Aspergillus avenaceus</name>
    <dbReference type="NCBI Taxonomy" id="36643"/>
    <lineage>
        <taxon>Eukaryota</taxon>
        <taxon>Fungi</taxon>
        <taxon>Dikarya</taxon>
        <taxon>Ascomycota</taxon>
        <taxon>Pezizomycotina</taxon>
        <taxon>Eurotiomycetes</taxon>
        <taxon>Eurotiomycetidae</taxon>
        <taxon>Eurotiales</taxon>
        <taxon>Aspergillaceae</taxon>
        <taxon>Aspergillus</taxon>
        <taxon>Aspergillus subgen. Circumdati</taxon>
    </lineage>
</organism>
<dbReference type="AlphaFoldDB" id="A0A5N6TVC5"/>
<feature type="compositionally biased region" description="Basic residues" evidence="1">
    <location>
        <begin position="7"/>
        <end position="26"/>
    </location>
</feature>
<keyword evidence="3" id="KW-1185">Reference proteome</keyword>
<name>A0A5N6TVC5_ASPAV</name>
<dbReference type="OrthoDB" id="5426563at2759"/>
<feature type="compositionally biased region" description="Polar residues" evidence="1">
    <location>
        <begin position="66"/>
        <end position="78"/>
    </location>
</feature>
<dbReference type="EMBL" id="ML742099">
    <property type="protein sequence ID" value="KAE8150237.1"/>
    <property type="molecule type" value="Genomic_DNA"/>
</dbReference>
<evidence type="ECO:0000256" key="1">
    <source>
        <dbReference type="SAM" id="MobiDB-lite"/>
    </source>
</evidence>
<sequence>MNWTGGRLHRHSSAQHSKAQRIRKPKEKAQQEITLFQHLQPKHRSDPPHHNLTQDNNNNNNNNNNKQVQPLPTQNPPTNLATLKRKLLETPDWASISAARPAKITFTTAEELAQFGKRRKLTDADRARLNAPHTQSLRAPLFSRAEPATIENLEIRINGEKVAPALQHPRPVHQRSSQSMLLDRGNSICGEIPGISTVLGSEGLDLPTSELEGSGYYSRRSSLLSEPNIWIEQARAEF</sequence>
<evidence type="ECO:0000313" key="3">
    <source>
        <dbReference type="Proteomes" id="UP000325780"/>
    </source>
</evidence>
<evidence type="ECO:0000313" key="2">
    <source>
        <dbReference type="EMBL" id="KAE8150237.1"/>
    </source>
</evidence>
<dbReference type="Proteomes" id="UP000325780">
    <property type="component" value="Unassembled WGS sequence"/>
</dbReference>
<proteinExistence type="predicted"/>
<reference evidence="2 3" key="1">
    <citation type="submission" date="2019-04" db="EMBL/GenBank/DDBJ databases">
        <title>Friends and foes A comparative genomics study of 23 Aspergillus species from section Flavi.</title>
        <authorList>
            <consortium name="DOE Joint Genome Institute"/>
            <person name="Kjaerbolling I."/>
            <person name="Vesth T."/>
            <person name="Frisvad J.C."/>
            <person name="Nybo J.L."/>
            <person name="Theobald S."/>
            <person name="Kildgaard S."/>
            <person name="Isbrandt T."/>
            <person name="Kuo A."/>
            <person name="Sato A."/>
            <person name="Lyhne E.K."/>
            <person name="Kogle M.E."/>
            <person name="Wiebenga A."/>
            <person name="Kun R.S."/>
            <person name="Lubbers R.J."/>
            <person name="Makela M.R."/>
            <person name="Barry K."/>
            <person name="Chovatia M."/>
            <person name="Clum A."/>
            <person name="Daum C."/>
            <person name="Haridas S."/>
            <person name="He G."/>
            <person name="LaButti K."/>
            <person name="Lipzen A."/>
            <person name="Mondo S."/>
            <person name="Riley R."/>
            <person name="Salamov A."/>
            <person name="Simmons B.A."/>
            <person name="Magnuson J.K."/>
            <person name="Henrissat B."/>
            <person name="Mortensen U.H."/>
            <person name="Larsen T.O."/>
            <person name="Devries R.P."/>
            <person name="Grigoriev I.V."/>
            <person name="Machida M."/>
            <person name="Baker S.E."/>
            <person name="Andersen M.R."/>
        </authorList>
    </citation>
    <scope>NUCLEOTIDE SEQUENCE [LARGE SCALE GENOMIC DNA]</scope>
    <source>
        <strain evidence="2 3">IBT 18842</strain>
    </source>
</reference>
<protein>
    <submittedName>
        <fullName evidence="2">Uncharacterized protein</fullName>
    </submittedName>
</protein>